<dbReference type="InterPro" id="IPR036291">
    <property type="entry name" value="NAD(P)-bd_dom_sf"/>
</dbReference>
<dbReference type="InterPro" id="IPR001509">
    <property type="entry name" value="Epimerase_deHydtase"/>
</dbReference>
<dbReference type="PANTHER" id="PTHR43245">
    <property type="entry name" value="BIFUNCTIONAL POLYMYXIN RESISTANCE PROTEIN ARNA"/>
    <property type="match status" value="1"/>
</dbReference>
<evidence type="ECO:0000313" key="3">
    <source>
        <dbReference type="Proteomes" id="UP000602284"/>
    </source>
</evidence>
<dbReference type="SUPFAM" id="SSF51735">
    <property type="entry name" value="NAD(P)-binding Rossmann-fold domains"/>
    <property type="match status" value="1"/>
</dbReference>
<dbReference type="Pfam" id="PF01370">
    <property type="entry name" value="Epimerase"/>
    <property type="match status" value="2"/>
</dbReference>
<dbReference type="RefSeq" id="WP_201638496.1">
    <property type="nucleotide sequence ID" value="NZ_JAEQNB010000022.1"/>
</dbReference>
<comment type="caution">
    <text evidence="2">The sequence shown here is derived from an EMBL/GenBank/DDBJ whole genome shotgun (WGS) entry which is preliminary data.</text>
</comment>
<dbReference type="Gene3D" id="3.40.50.720">
    <property type="entry name" value="NAD(P)-binding Rossmann-like Domain"/>
    <property type="match status" value="1"/>
</dbReference>
<feature type="domain" description="NAD-dependent epimerase/dehydratase" evidence="1">
    <location>
        <begin position="162"/>
        <end position="236"/>
    </location>
</feature>
<dbReference type="EMBL" id="JAEQNB010000022">
    <property type="protein sequence ID" value="MBL0389505.1"/>
    <property type="molecule type" value="Genomic_DNA"/>
</dbReference>
<evidence type="ECO:0000259" key="1">
    <source>
        <dbReference type="Pfam" id="PF01370"/>
    </source>
</evidence>
<proteinExistence type="predicted"/>
<dbReference type="Proteomes" id="UP000602284">
    <property type="component" value="Unassembled WGS sequence"/>
</dbReference>
<evidence type="ECO:0000313" key="2">
    <source>
        <dbReference type="EMBL" id="MBL0389505.1"/>
    </source>
</evidence>
<sequence>MRVLIIGGTGFIGPFVVQQLVEQGHTVAVFNRGRSDTKLPEGVQVIRGDRQDLSKYVAQFKKFAPEVVLDMIPFFEKDAQAVVNTFQGLARRTVMISSGDVYQAFGRIHGKEQSPVDLSVITESSPLRTELYLYRGARTGEFFDNYDKIPCERAYLSKPNLLPGTILRLPVVYGPRDNQHRFRSYIDQMVEEVGEIKLQKEWGNFRWTHGYVENIAHAIVCAVTDKRAANRIYNVGEPETRPFRDWVRDVGTQFGWEGEISLVNQDELPESERTDSNLEQPMIFDTSAIRRELGYEEIVPYEEGLRRTIEWERTTDESDLTDIT</sequence>
<organism evidence="2 3">
    <name type="scientific">Tumebacillus amylolyticus</name>
    <dbReference type="NCBI Taxonomy" id="2801339"/>
    <lineage>
        <taxon>Bacteria</taxon>
        <taxon>Bacillati</taxon>
        <taxon>Bacillota</taxon>
        <taxon>Bacilli</taxon>
        <taxon>Bacillales</taxon>
        <taxon>Alicyclobacillaceae</taxon>
        <taxon>Tumebacillus</taxon>
    </lineage>
</organism>
<protein>
    <submittedName>
        <fullName evidence="2">NAD-dependent epimerase/dehydratase family protein</fullName>
    </submittedName>
</protein>
<keyword evidence="3" id="KW-1185">Reference proteome</keyword>
<accession>A0ABS1JGZ8</accession>
<name>A0ABS1JGZ8_9BACL</name>
<reference evidence="2 3" key="1">
    <citation type="submission" date="2021-01" db="EMBL/GenBank/DDBJ databases">
        <title>Tumebacillus sp. strain ITR2 16S ribosomal RNA gene Genome sequencing and assembly.</title>
        <authorList>
            <person name="Kang M."/>
        </authorList>
    </citation>
    <scope>NUCLEOTIDE SEQUENCE [LARGE SCALE GENOMIC DNA]</scope>
    <source>
        <strain evidence="2 3">ITR2</strain>
    </source>
</reference>
<dbReference type="InterPro" id="IPR050177">
    <property type="entry name" value="Lipid_A_modif_metabolic_enz"/>
</dbReference>
<feature type="domain" description="NAD-dependent epimerase/dehydratase" evidence="1">
    <location>
        <begin position="3"/>
        <end position="70"/>
    </location>
</feature>
<gene>
    <name evidence="2" type="ORF">JJB07_23560</name>
</gene>